<protein>
    <submittedName>
        <fullName evidence="2">Uncharacterized protein</fullName>
    </submittedName>
</protein>
<organism evidence="2 3">
    <name type="scientific">Neoarthrinium moseri</name>
    <dbReference type="NCBI Taxonomy" id="1658444"/>
    <lineage>
        <taxon>Eukaryota</taxon>
        <taxon>Fungi</taxon>
        <taxon>Dikarya</taxon>
        <taxon>Ascomycota</taxon>
        <taxon>Pezizomycotina</taxon>
        <taxon>Sordariomycetes</taxon>
        <taxon>Xylariomycetidae</taxon>
        <taxon>Amphisphaeriales</taxon>
        <taxon>Apiosporaceae</taxon>
        <taxon>Neoarthrinium</taxon>
    </lineage>
</organism>
<dbReference type="EMBL" id="JAFIMR010000013">
    <property type="protein sequence ID" value="KAI1871101.1"/>
    <property type="molecule type" value="Genomic_DNA"/>
</dbReference>
<dbReference type="Proteomes" id="UP000829685">
    <property type="component" value="Unassembled WGS sequence"/>
</dbReference>
<name>A0A9P9WMK1_9PEZI</name>
<dbReference type="GO" id="GO:0008270">
    <property type="term" value="F:zinc ion binding"/>
    <property type="evidence" value="ECO:0007669"/>
    <property type="project" value="InterPro"/>
</dbReference>
<feature type="region of interest" description="Disordered" evidence="1">
    <location>
        <begin position="93"/>
        <end position="115"/>
    </location>
</feature>
<dbReference type="InterPro" id="IPR036875">
    <property type="entry name" value="Znf_CCHC_sf"/>
</dbReference>
<keyword evidence="3" id="KW-1185">Reference proteome</keyword>
<feature type="region of interest" description="Disordered" evidence="1">
    <location>
        <begin position="1"/>
        <end position="34"/>
    </location>
</feature>
<proteinExistence type="predicted"/>
<sequence>MASYAGGAMASSKRKPEEARDSDGDHEVGSNVDGLSRGTFHLQVASADDAIEFINRFRDATSFSVVAVRSSSGKRQKSVAVEQQPVPVIKQEVDSRPASTASFTPAPSQVTILSPPRPVEPCGSCGGGGHQAIDCVDPDADGFLGACPLCNTKSHEFYEDCPLRTNSLEQDGKCLLWRRQRKCQVKSKLRLDVLLAALVQAGHPHFTSPNGKFYLPHSPGFASDIYQKEVRSTIDHYRHRAWAYLQLPEDKLWQRSENLLKDEAREFDTMENALKILARCHWPDVLSQLKLRNEAADGVSAT</sequence>
<reference evidence="2" key="1">
    <citation type="submission" date="2021-03" db="EMBL/GenBank/DDBJ databases">
        <title>Revisited historic fungal species revealed as producer of novel bioactive compounds through whole genome sequencing and comparative genomics.</title>
        <authorList>
            <person name="Vignolle G.A."/>
            <person name="Hochenegger N."/>
            <person name="Mach R.L."/>
            <person name="Mach-Aigner A.R."/>
            <person name="Javad Rahimi M."/>
            <person name="Salim K.A."/>
            <person name="Chan C.M."/>
            <person name="Lim L.B.L."/>
            <person name="Cai F."/>
            <person name="Druzhinina I.S."/>
            <person name="U'Ren J.M."/>
            <person name="Derntl C."/>
        </authorList>
    </citation>
    <scope>NUCLEOTIDE SEQUENCE</scope>
    <source>
        <strain evidence="2">TUCIM 5799</strain>
    </source>
</reference>
<evidence type="ECO:0000313" key="3">
    <source>
        <dbReference type="Proteomes" id="UP000829685"/>
    </source>
</evidence>
<dbReference type="AlphaFoldDB" id="A0A9P9WMK1"/>
<feature type="compositionally biased region" description="Polar residues" evidence="1">
    <location>
        <begin position="97"/>
        <end position="112"/>
    </location>
</feature>
<gene>
    <name evidence="2" type="ORF">JX265_006141</name>
</gene>
<feature type="compositionally biased region" description="Low complexity" evidence="1">
    <location>
        <begin position="1"/>
        <end position="11"/>
    </location>
</feature>
<dbReference type="SUPFAM" id="SSF57756">
    <property type="entry name" value="Retrovirus zinc finger-like domains"/>
    <property type="match status" value="1"/>
</dbReference>
<evidence type="ECO:0000313" key="2">
    <source>
        <dbReference type="EMBL" id="KAI1871101.1"/>
    </source>
</evidence>
<evidence type="ECO:0000256" key="1">
    <source>
        <dbReference type="SAM" id="MobiDB-lite"/>
    </source>
</evidence>
<comment type="caution">
    <text evidence="2">The sequence shown here is derived from an EMBL/GenBank/DDBJ whole genome shotgun (WGS) entry which is preliminary data.</text>
</comment>
<accession>A0A9P9WMK1</accession>
<feature type="compositionally biased region" description="Basic and acidic residues" evidence="1">
    <location>
        <begin position="14"/>
        <end position="28"/>
    </location>
</feature>
<dbReference type="GO" id="GO:0003676">
    <property type="term" value="F:nucleic acid binding"/>
    <property type="evidence" value="ECO:0007669"/>
    <property type="project" value="InterPro"/>
</dbReference>